<protein>
    <recommendedName>
        <fullName evidence="4">DUF4293 family protein</fullName>
    </recommendedName>
</protein>
<keyword evidence="3" id="KW-1185">Reference proteome</keyword>
<evidence type="ECO:0000313" key="3">
    <source>
        <dbReference type="Proteomes" id="UP000287527"/>
    </source>
</evidence>
<sequence length="104" mass="11685">MKKRTSFLFFIAILALLFVITDISLWFMVSSNTTTFDDAKHQYLNNYPSSLQNAQLLTAISIILLVFSGTVFLSASKTKSLKIIATIMGIVAVLLLMWKIFSLM</sequence>
<dbReference type="OrthoDB" id="1362130at2"/>
<feature type="transmembrane region" description="Helical" evidence="1">
    <location>
        <begin position="54"/>
        <end position="74"/>
    </location>
</feature>
<keyword evidence="1" id="KW-1133">Transmembrane helix</keyword>
<organism evidence="2 3">
    <name type="scientific">Flavobacterium cerinum</name>
    <dbReference type="NCBI Taxonomy" id="2502784"/>
    <lineage>
        <taxon>Bacteria</taxon>
        <taxon>Pseudomonadati</taxon>
        <taxon>Bacteroidota</taxon>
        <taxon>Flavobacteriia</taxon>
        <taxon>Flavobacteriales</taxon>
        <taxon>Flavobacteriaceae</taxon>
        <taxon>Flavobacterium</taxon>
    </lineage>
</organism>
<dbReference type="EMBL" id="SBII01000007">
    <property type="protein sequence ID" value="RWW99963.1"/>
    <property type="molecule type" value="Genomic_DNA"/>
</dbReference>
<dbReference type="Proteomes" id="UP000287527">
    <property type="component" value="Unassembled WGS sequence"/>
</dbReference>
<dbReference type="AlphaFoldDB" id="A0A444H9Q0"/>
<name>A0A444H9Q0_9FLAO</name>
<keyword evidence="1" id="KW-0472">Membrane</keyword>
<dbReference type="RefSeq" id="WP_128389922.1">
    <property type="nucleotide sequence ID" value="NZ_SBII01000007.1"/>
</dbReference>
<feature type="transmembrane region" description="Helical" evidence="1">
    <location>
        <begin position="81"/>
        <end position="101"/>
    </location>
</feature>
<proteinExistence type="predicted"/>
<accession>A0A444H9Q0</accession>
<evidence type="ECO:0008006" key="4">
    <source>
        <dbReference type="Google" id="ProtNLM"/>
    </source>
</evidence>
<evidence type="ECO:0000313" key="2">
    <source>
        <dbReference type="EMBL" id="RWW99963.1"/>
    </source>
</evidence>
<reference evidence="2 3" key="1">
    <citation type="submission" date="2019-01" db="EMBL/GenBank/DDBJ databases">
        <title>Flavobacterium sp. nov.,isolated from freshwater.</title>
        <authorList>
            <person name="Zhang R."/>
            <person name="Du Z.-J."/>
        </authorList>
    </citation>
    <scope>NUCLEOTIDE SEQUENCE [LARGE SCALE GENOMIC DNA]</scope>
    <source>
        <strain evidence="2 3">1E403</strain>
    </source>
</reference>
<evidence type="ECO:0000256" key="1">
    <source>
        <dbReference type="SAM" id="Phobius"/>
    </source>
</evidence>
<gene>
    <name evidence="2" type="ORF">EPI11_10480</name>
</gene>
<comment type="caution">
    <text evidence="2">The sequence shown here is derived from an EMBL/GenBank/DDBJ whole genome shotgun (WGS) entry which is preliminary data.</text>
</comment>
<feature type="transmembrane region" description="Helical" evidence="1">
    <location>
        <begin position="7"/>
        <end position="29"/>
    </location>
</feature>
<keyword evidence="1" id="KW-0812">Transmembrane</keyword>